<evidence type="ECO:0000256" key="1">
    <source>
        <dbReference type="SAM" id="SignalP"/>
    </source>
</evidence>
<accession>A0ABS3SYE4</accession>
<feature type="chain" id="PRO_5047447595" description="TonB-dependent receptor plug domain-containing protein" evidence="1">
    <location>
        <begin position="24"/>
        <end position="908"/>
    </location>
</feature>
<keyword evidence="3" id="KW-1185">Reference proteome</keyword>
<evidence type="ECO:0000313" key="2">
    <source>
        <dbReference type="EMBL" id="MBO3115500.1"/>
    </source>
</evidence>
<proteinExistence type="predicted"/>
<comment type="caution">
    <text evidence="2">The sequence shown here is derived from an EMBL/GenBank/DDBJ whole genome shotgun (WGS) entry which is preliminary data.</text>
</comment>
<sequence length="908" mass="103319">MSFRLLFSALIIISAFSSRSVFSQDNNEVKHEALAEKIYLQLDNSVYTTDKTVWFKAILVNASTHFRDMASGVLYVDLINSNKDIIDSKILRIQNGIGSGFFELDSSYEMGDYLVRAYTEWSKNFNNDFMYETYIQIYPERKGFDVKDAIANIRKENSSKENINLKAELNPNILDKTHNNEVTAIIATKDAIDTVFVEKKNRKYILDYQLPKTTNEVSIKIIAKNGLSYKTSIYPNKTGIDVQFFPESGDLVDGLTSKIGFKAIGYDGLSREVEGEIYADDQIVATLKSNRLGMGHFMMKTIDKQQSYTAKLKEIGTNKVQTFSLPEVKATGNVMRVKQIKDMIFVGIESNYLKTERIALKGHTRGYPYYSQSASLTDGRFIFSIPNKEFPDGIIALTLLDSNNRPLAERLFFNENLRNRIGSEISLNNNQFNKRDKIKLSVSFEKNKTTKPISSSLLVTKSDVIGSEDYNSNLLSYLLLTSDLKGHIEEPNSYFEKDSDLNIDDLMLTQGWRNYNYSSSRMKLPYKIENWLTIDGVINPKKKGLDDQVELTLLNLGEDYAVLSQKVPVPGSFSFELPDLYGFAGDIVIQPAGNKAKDKDNYAIGIIDKTPWPVHFNQNNISSFKELTEIPEMIENYQMQKSSLDSFYLDNNSVTELDEVILTGYRMTSKRREMYERYGPPNVVIESRELMSKTRDFNYGLYDVLQRGFVDKITITRSGPFGDLKASSIQGGKGHANIVVVDGKPVMPWDSLLVQYIRPKEVTSFEVIDIPKRFARLYRQLYPQATMPPLTGSIIAIYTKNGIGLHGAIKTRSNVDIRQKRLFSEPKEFYVPKYGTDSSLDAHIPDYRSPVFWQPEVTSTLDKNLSFEFYHSDDIGIFTVIVESISYDGKIGYSTQRYSVGDENQSKE</sequence>
<organism evidence="2 3">
    <name type="scientific">Winogradskyella pelagia</name>
    <dbReference type="NCBI Taxonomy" id="2819984"/>
    <lineage>
        <taxon>Bacteria</taxon>
        <taxon>Pseudomonadati</taxon>
        <taxon>Bacteroidota</taxon>
        <taxon>Flavobacteriia</taxon>
        <taxon>Flavobacteriales</taxon>
        <taxon>Flavobacteriaceae</taxon>
        <taxon>Winogradskyella</taxon>
    </lineage>
</organism>
<gene>
    <name evidence="2" type="ORF">J4050_02005</name>
</gene>
<keyword evidence="1" id="KW-0732">Signal</keyword>
<dbReference type="Proteomes" id="UP000676776">
    <property type="component" value="Unassembled WGS sequence"/>
</dbReference>
<reference evidence="2 3" key="1">
    <citation type="submission" date="2021-03" db="EMBL/GenBank/DDBJ databases">
        <title>Winogradskyella sp. nov., isolated from costal sediment.</title>
        <authorList>
            <person name="Gao C."/>
        </authorList>
    </citation>
    <scope>NUCLEOTIDE SEQUENCE [LARGE SCALE GENOMIC DNA]</scope>
    <source>
        <strain evidence="2 3">DF17</strain>
    </source>
</reference>
<dbReference type="EMBL" id="JAGEVF010000001">
    <property type="protein sequence ID" value="MBO3115500.1"/>
    <property type="molecule type" value="Genomic_DNA"/>
</dbReference>
<evidence type="ECO:0000313" key="3">
    <source>
        <dbReference type="Proteomes" id="UP000676776"/>
    </source>
</evidence>
<feature type="signal peptide" evidence="1">
    <location>
        <begin position="1"/>
        <end position="23"/>
    </location>
</feature>
<evidence type="ECO:0008006" key="4">
    <source>
        <dbReference type="Google" id="ProtNLM"/>
    </source>
</evidence>
<dbReference type="RefSeq" id="WP_208152260.1">
    <property type="nucleotide sequence ID" value="NZ_JAGEVF010000001.1"/>
</dbReference>
<name>A0ABS3SYE4_9FLAO</name>
<dbReference type="Gene3D" id="2.60.40.1930">
    <property type="match status" value="1"/>
</dbReference>
<protein>
    <recommendedName>
        <fullName evidence="4">TonB-dependent receptor plug domain-containing protein</fullName>
    </recommendedName>
</protein>